<feature type="domain" description="Coenzyme F420:L-glutamate ligase-like" evidence="1">
    <location>
        <begin position="11"/>
        <end position="387"/>
    </location>
</feature>
<dbReference type="SUPFAM" id="SSF144010">
    <property type="entry name" value="CofE-like"/>
    <property type="match status" value="1"/>
</dbReference>
<organism evidence="2 3">
    <name type="scientific">Helcococcus ovis</name>
    <dbReference type="NCBI Taxonomy" id="72026"/>
    <lineage>
        <taxon>Bacteria</taxon>
        <taxon>Bacillati</taxon>
        <taxon>Bacillota</taxon>
        <taxon>Tissierellia</taxon>
        <taxon>Tissierellales</taxon>
        <taxon>Peptoniphilaceae</taxon>
        <taxon>Helcococcus</taxon>
    </lineage>
</organism>
<dbReference type="InterPro" id="IPR002847">
    <property type="entry name" value="F420-0_gamma-glut_ligase-dom"/>
</dbReference>
<dbReference type="GeneID" id="97030615"/>
<name>A0A4R9C4E1_9FIRM</name>
<sequence>MSRLIGTSSLGIRLPIVKQGDDLVKIVSDCFTEVIEQQKIEVSNTDIIGITESLLARTQGNYVKLSYITEDLNSKYNDEISLVHPILSRNRFLNILKAIANTNKKVKIYLSYPSDEVGNLLMDKYEIMKKNVNIYKDTLTEEDYLNILGKKYLHPFTGLDYVEIYKSVFQKGQVEILYSNNLEDIAKNSKSILVANIHDREYMKEYFKEHGINSVYTLADIMSSPINNSGYNEHYGLYGSNAASDDSLKLFPRDAKKFVDDVQAEIMKRTGKKIEVLVYGDGAFKDPIGGIWELADPVVSPGFTDGLIGRPNEVKIKYLADNDLADLSGEEAIKAMKEKIKTKDDNDVTQNAKLGTTPRQLTDLVGSLCDLMSGSGDKGTPVIYIKGYFDNYSVE</sequence>
<proteinExistence type="predicted"/>
<evidence type="ECO:0000313" key="2">
    <source>
        <dbReference type="EMBL" id="TFF67490.1"/>
    </source>
</evidence>
<reference evidence="2 3" key="1">
    <citation type="submission" date="2019-01" db="EMBL/GenBank/DDBJ databases">
        <title>Draft Genome Sequences of Helcococcus ovis Strains Isolated from the Uterus and Vagina of Dairy Cows with Metritis.</title>
        <authorList>
            <person name="Cunha F."/>
            <person name="Jeon S.J."/>
            <person name="Kutzer P."/>
            <person name="Galvao K.N."/>
        </authorList>
    </citation>
    <scope>NUCLEOTIDE SEQUENCE [LARGE SCALE GENOMIC DNA]</scope>
    <source>
        <strain evidence="2 3">KG-37</strain>
    </source>
</reference>
<dbReference type="GO" id="GO:0016874">
    <property type="term" value="F:ligase activity"/>
    <property type="evidence" value="ECO:0007669"/>
    <property type="project" value="UniProtKB-KW"/>
</dbReference>
<dbReference type="Pfam" id="PF01996">
    <property type="entry name" value="F420_ligase"/>
    <property type="match status" value="1"/>
</dbReference>
<keyword evidence="3" id="KW-1185">Reference proteome</keyword>
<dbReference type="RefSeq" id="WP_134744283.1">
    <property type="nucleotide sequence ID" value="NZ_CP119081.1"/>
</dbReference>
<evidence type="ECO:0000313" key="3">
    <source>
        <dbReference type="Proteomes" id="UP000297454"/>
    </source>
</evidence>
<keyword evidence="2" id="KW-0436">Ligase</keyword>
<protein>
    <submittedName>
        <fullName evidence="2">F420-0--gamma-glutamyl ligase</fullName>
    </submittedName>
</protein>
<comment type="caution">
    <text evidence="2">The sequence shown here is derived from an EMBL/GenBank/DDBJ whole genome shotgun (WGS) entry which is preliminary data.</text>
</comment>
<dbReference type="EMBL" id="SCFR01000002">
    <property type="protein sequence ID" value="TFF67490.1"/>
    <property type="molecule type" value="Genomic_DNA"/>
</dbReference>
<gene>
    <name evidence="2" type="ORF">EQF91_00800</name>
</gene>
<dbReference type="AlphaFoldDB" id="A0A4R9C4E1"/>
<evidence type="ECO:0000259" key="1">
    <source>
        <dbReference type="Pfam" id="PF01996"/>
    </source>
</evidence>
<dbReference type="Proteomes" id="UP000297454">
    <property type="component" value="Unassembled WGS sequence"/>
</dbReference>
<dbReference type="OrthoDB" id="950at2"/>
<accession>A0A4R9C4E1</accession>
<dbReference type="Gene3D" id="3.30.1330.100">
    <property type="entry name" value="CofE-like"/>
    <property type="match status" value="1"/>
</dbReference>